<dbReference type="Proteomes" id="UP000532194">
    <property type="component" value="Unassembled WGS sequence"/>
</dbReference>
<dbReference type="EMBL" id="JAAIII010000010">
    <property type="protein sequence ID" value="NMM95156.1"/>
    <property type="molecule type" value="Genomic_DNA"/>
</dbReference>
<accession>A0A7Y0ETN5</accession>
<proteinExistence type="predicted"/>
<evidence type="ECO:0000313" key="3">
    <source>
        <dbReference type="Proteomes" id="UP000532194"/>
    </source>
</evidence>
<dbReference type="AlphaFoldDB" id="A0A7Y0ETN5"/>
<gene>
    <name evidence="2" type="ORF">G1C95_2344</name>
</gene>
<keyword evidence="1" id="KW-0812">Transmembrane</keyword>
<feature type="transmembrane region" description="Helical" evidence="1">
    <location>
        <begin position="12"/>
        <end position="33"/>
    </location>
</feature>
<keyword evidence="1" id="KW-0472">Membrane</keyword>
<keyword evidence="3" id="KW-1185">Reference proteome</keyword>
<evidence type="ECO:0000313" key="2">
    <source>
        <dbReference type="EMBL" id="NMM95156.1"/>
    </source>
</evidence>
<evidence type="ECO:0000256" key="1">
    <source>
        <dbReference type="SAM" id="Phobius"/>
    </source>
</evidence>
<protein>
    <submittedName>
        <fullName evidence="2">Uncharacterized protein</fullName>
    </submittedName>
</protein>
<organism evidence="2 3">
    <name type="scientific">Bifidobacterium oedipodis</name>
    <dbReference type="NCBI Taxonomy" id="2675322"/>
    <lineage>
        <taxon>Bacteria</taxon>
        <taxon>Bacillati</taxon>
        <taxon>Actinomycetota</taxon>
        <taxon>Actinomycetes</taxon>
        <taxon>Bifidobacteriales</taxon>
        <taxon>Bifidobacteriaceae</taxon>
        <taxon>Bifidobacterium</taxon>
    </lineage>
</organism>
<comment type="caution">
    <text evidence="2">The sequence shown here is derived from an EMBL/GenBank/DDBJ whole genome shotgun (WGS) entry which is preliminary data.</text>
</comment>
<name>A0A7Y0ETN5_9BIFI</name>
<keyword evidence="1" id="KW-1133">Transmembrane helix</keyword>
<reference evidence="2 3" key="1">
    <citation type="submission" date="2020-02" db="EMBL/GenBank/DDBJ databases">
        <title>Characterization of phylogenetic diversity of novel bifidobacterial species isolated in Czech ZOOs.</title>
        <authorList>
            <person name="Lugli G.A."/>
            <person name="Vera N.B."/>
            <person name="Ventura M."/>
        </authorList>
    </citation>
    <scope>NUCLEOTIDE SEQUENCE [LARGE SCALE GENOMIC DNA]</scope>
    <source>
        <strain evidence="2 3">DSM 109957</strain>
    </source>
</reference>
<sequence length="37" mass="4367">MNYFGRFEAKKVLIFLFGNNVSANMHICTQAYFLHIK</sequence>